<accession>A0A0B1Q0S1</accession>
<dbReference type="PANTHER" id="PTHR30522:SF0">
    <property type="entry name" value="NUCLEOSIDE TRIPHOSPHATE PYROPHOSPHOHYDROLASE"/>
    <property type="match status" value="1"/>
</dbReference>
<protein>
    <recommendedName>
        <fullName evidence="4">Nucleoside triphosphate pyrophosphohydrolase</fullName>
        <ecNumber evidence="3">3.6.1.8</ecNumber>
    </recommendedName>
</protein>
<name>A0A0B1Q0S1_9HYPH</name>
<evidence type="ECO:0000256" key="3">
    <source>
        <dbReference type="ARBA" id="ARBA00066372"/>
    </source>
</evidence>
<reference evidence="6 7" key="1">
    <citation type="submission" date="2014-09" db="EMBL/GenBank/DDBJ databases">
        <title>Isolation and characterization of Aurantimonas altamirensis ON-56566 from clinical sample following a dog bite.</title>
        <authorList>
            <person name="Eshaghi A."/>
            <person name="Li A."/>
            <person name="Shahinas D."/>
            <person name="Bahn P."/>
            <person name="Kus J.V."/>
            <person name="Patel S.N."/>
        </authorList>
    </citation>
    <scope>NUCLEOTIDE SEQUENCE [LARGE SCALE GENOMIC DNA]</scope>
    <source>
        <strain evidence="6 7">ON-56566</strain>
    </source>
</reference>
<dbReference type="GO" id="GO:0046052">
    <property type="term" value="P:UTP catabolic process"/>
    <property type="evidence" value="ECO:0007669"/>
    <property type="project" value="TreeGrafter"/>
</dbReference>
<dbReference type="InterPro" id="IPR011551">
    <property type="entry name" value="NTP_PyrPHydrolase_MazG"/>
</dbReference>
<dbReference type="PANTHER" id="PTHR30522">
    <property type="entry name" value="NUCLEOSIDE TRIPHOSPHATE PYROPHOSPHOHYDROLASE"/>
    <property type="match status" value="1"/>
</dbReference>
<dbReference type="NCBIfam" id="TIGR00444">
    <property type="entry name" value="mazG"/>
    <property type="match status" value="1"/>
</dbReference>
<dbReference type="Pfam" id="PF03819">
    <property type="entry name" value="MazG"/>
    <property type="match status" value="2"/>
</dbReference>
<dbReference type="GO" id="GO:0046076">
    <property type="term" value="P:dTTP catabolic process"/>
    <property type="evidence" value="ECO:0007669"/>
    <property type="project" value="TreeGrafter"/>
</dbReference>
<feature type="domain" description="NTP pyrophosphohydrolase MazG-like" evidence="5">
    <location>
        <begin position="186"/>
        <end position="249"/>
    </location>
</feature>
<comment type="similarity">
    <text evidence="2">Belongs to the nucleoside triphosphate pyrophosphohydrolase family.</text>
</comment>
<dbReference type="RefSeq" id="WP_039193805.1">
    <property type="nucleotide sequence ID" value="NZ_JRFJ01000003.1"/>
</dbReference>
<dbReference type="InterPro" id="IPR048011">
    <property type="entry name" value="NTP-PPase_MazG-like_C"/>
</dbReference>
<evidence type="ECO:0000256" key="2">
    <source>
        <dbReference type="ARBA" id="ARBA00061115"/>
    </source>
</evidence>
<dbReference type="AlphaFoldDB" id="A0A0B1Q0S1"/>
<dbReference type="NCBIfam" id="NF007113">
    <property type="entry name" value="PRK09562.1"/>
    <property type="match status" value="1"/>
</dbReference>
<dbReference type="Gene3D" id="1.10.287.1080">
    <property type="entry name" value="MazG-like"/>
    <property type="match status" value="2"/>
</dbReference>
<dbReference type="EMBL" id="JRFJ01000003">
    <property type="protein sequence ID" value="KHJ54373.1"/>
    <property type="molecule type" value="Genomic_DNA"/>
</dbReference>
<evidence type="ECO:0000256" key="4">
    <source>
        <dbReference type="ARBA" id="ARBA00074799"/>
    </source>
</evidence>
<gene>
    <name evidence="6" type="ORF">LA66_13040</name>
</gene>
<dbReference type="GO" id="GO:0046081">
    <property type="term" value="P:dUTP catabolic process"/>
    <property type="evidence" value="ECO:0007669"/>
    <property type="project" value="TreeGrafter"/>
</dbReference>
<comment type="caution">
    <text evidence="6">The sequence shown here is derived from an EMBL/GenBank/DDBJ whole genome shotgun (WGS) entry which is preliminary data.</text>
</comment>
<dbReference type="EC" id="3.6.1.8" evidence="3"/>
<evidence type="ECO:0000259" key="5">
    <source>
        <dbReference type="Pfam" id="PF03819"/>
    </source>
</evidence>
<proteinExistence type="inferred from homology"/>
<dbReference type="GO" id="GO:0046061">
    <property type="term" value="P:dATP catabolic process"/>
    <property type="evidence" value="ECO:0007669"/>
    <property type="project" value="TreeGrafter"/>
</dbReference>
<feature type="domain" description="NTP pyrophosphohydrolase MazG-like" evidence="5">
    <location>
        <begin position="30"/>
        <end position="103"/>
    </location>
</feature>
<dbReference type="InterPro" id="IPR004518">
    <property type="entry name" value="MazG-like_dom"/>
</dbReference>
<dbReference type="OrthoDB" id="9808939at2"/>
<evidence type="ECO:0000313" key="6">
    <source>
        <dbReference type="EMBL" id="KHJ54373.1"/>
    </source>
</evidence>
<dbReference type="InterPro" id="IPR048015">
    <property type="entry name" value="NTP-PPase_MazG-like_N"/>
</dbReference>
<dbReference type="FunFam" id="1.10.287.1080:FF:000001">
    <property type="entry name" value="Nucleoside triphosphate pyrophosphohydrolase"/>
    <property type="match status" value="1"/>
</dbReference>
<dbReference type="GO" id="GO:0006203">
    <property type="term" value="P:dGTP catabolic process"/>
    <property type="evidence" value="ECO:0007669"/>
    <property type="project" value="TreeGrafter"/>
</dbReference>
<sequence length="285" mass="31491">MQASRDIGRLVDIMRALRTPHTGCPWDLEQSFDSIVPYTVEETFEVVDAIERRDAEDLCEELGDLLLQVVYYCQLAEEEGLFTFGDVVEGITGKMIRRHPHVFGDAQARSAGSAKGQWNRIKAEEKALRAERRAARTASSASGEWAPKPVPETTGLLDAVPGALPSLALALKVQEKAANVGFDWKTPEPIIAKIREEIAEFEEAQDAADPIAQEDELGDILFSVVNLARATQIDPDAALRRTTAKFRKRFSYVEQGVGGFSSETRGSATLERMESLWQEAKTKAP</sequence>
<comment type="catalytic activity">
    <reaction evidence="1">
        <text>ATP + H2O = AMP + diphosphate + H(+)</text>
        <dbReference type="Rhea" id="RHEA:14245"/>
        <dbReference type="ChEBI" id="CHEBI:15377"/>
        <dbReference type="ChEBI" id="CHEBI:15378"/>
        <dbReference type="ChEBI" id="CHEBI:30616"/>
        <dbReference type="ChEBI" id="CHEBI:33019"/>
        <dbReference type="ChEBI" id="CHEBI:456215"/>
        <dbReference type="EC" id="3.6.1.8"/>
    </reaction>
</comment>
<keyword evidence="6" id="KW-0378">Hydrolase</keyword>
<dbReference type="STRING" id="370622.LA66_13040"/>
<organism evidence="6 7">
    <name type="scientific">Aureimonas altamirensis</name>
    <dbReference type="NCBI Taxonomy" id="370622"/>
    <lineage>
        <taxon>Bacteria</taxon>
        <taxon>Pseudomonadati</taxon>
        <taxon>Pseudomonadota</taxon>
        <taxon>Alphaproteobacteria</taxon>
        <taxon>Hyphomicrobiales</taxon>
        <taxon>Aurantimonadaceae</taxon>
        <taxon>Aureimonas</taxon>
    </lineage>
</organism>
<evidence type="ECO:0000313" key="7">
    <source>
        <dbReference type="Proteomes" id="UP000030826"/>
    </source>
</evidence>
<dbReference type="FunFam" id="1.10.287.1080:FF:000003">
    <property type="entry name" value="Nucleoside triphosphate pyrophosphohydrolase"/>
    <property type="match status" value="1"/>
</dbReference>
<dbReference type="CDD" id="cd11528">
    <property type="entry name" value="NTP-PPase_MazG_Nterm"/>
    <property type="match status" value="1"/>
</dbReference>
<dbReference type="GO" id="GO:0006950">
    <property type="term" value="P:response to stress"/>
    <property type="evidence" value="ECO:0007669"/>
    <property type="project" value="UniProtKB-ARBA"/>
</dbReference>
<dbReference type="Proteomes" id="UP000030826">
    <property type="component" value="Unassembled WGS sequence"/>
</dbReference>
<dbReference type="CDD" id="cd11529">
    <property type="entry name" value="NTP-PPase_MazG_Cterm"/>
    <property type="match status" value="1"/>
</dbReference>
<dbReference type="SUPFAM" id="SSF101386">
    <property type="entry name" value="all-alpha NTP pyrophosphatases"/>
    <property type="match status" value="2"/>
</dbReference>
<dbReference type="GO" id="GO:0047693">
    <property type="term" value="F:ATP diphosphatase activity"/>
    <property type="evidence" value="ECO:0007669"/>
    <property type="project" value="UniProtKB-EC"/>
</dbReference>
<dbReference type="GO" id="GO:0046047">
    <property type="term" value="P:TTP catabolic process"/>
    <property type="evidence" value="ECO:0007669"/>
    <property type="project" value="TreeGrafter"/>
</dbReference>
<evidence type="ECO:0000256" key="1">
    <source>
        <dbReference type="ARBA" id="ARBA00052141"/>
    </source>
</evidence>